<dbReference type="Proteomes" id="UP001528411">
    <property type="component" value="Unassembled WGS sequence"/>
</dbReference>
<dbReference type="InterPro" id="IPR028098">
    <property type="entry name" value="Glyco_trans_4-like_N"/>
</dbReference>
<dbReference type="RefSeq" id="WP_272180400.1">
    <property type="nucleotide sequence ID" value="NZ_JAQOMS010000002.1"/>
</dbReference>
<sequence length="369" mass="40733">MRILHVEAGKHLYGGALQVHYLTSGLSKYGIKSFLAAPRGAEIYDVMHGDVVPLPMKMAGDLDVSLIFKLVKAIRIHKIQLVHLHSRRGADLFGLIAAKLTNTPVVISRRVDNIEPNWFSKWKYHQCNKVITISDGIRNVLLDAGVDSNQVTTVLSAVDTDEYKPIDHKSTLKRSNNNWFLKEFKLDRSDVVIGVLAQFIPRKGHSVLFSAFKSLIAKEPNVQLLVFGKGPLEEELKQEIIQLGLSNKVQFCGFRTDLARILPNLNLVVHPAFAEGLGVSLLQANACGVPIIASRVGGIPEIVTDGLNGLLVDLGNVQELFNSLEDLVSDTKRIEQMAAAGREKVLKTFSIKAMVEGNVSVYKHCIKKC</sequence>
<proteinExistence type="predicted"/>
<protein>
    <submittedName>
        <fullName evidence="3">Glycosyltransferase family 4 protein</fullName>
    </submittedName>
</protein>
<dbReference type="SUPFAM" id="SSF53756">
    <property type="entry name" value="UDP-Glycosyltransferase/glycogen phosphorylase"/>
    <property type="match status" value="1"/>
</dbReference>
<feature type="domain" description="Glycosyltransferase subfamily 4-like N-terminal" evidence="2">
    <location>
        <begin position="14"/>
        <end position="162"/>
    </location>
</feature>
<dbReference type="InterPro" id="IPR001296">
    <property type="entry name" value="Glyco_trans_1"/>
</dbReference>
<dbReference type="PANTHER" id="PTHR12526">
    <property type="entry name" value="GLYCOSYLTRANSFERASE"/>
    <property type="match status" value="1"/>
</dbReference>
<keyword evidence="4" id="KW-1185">Reference proteome</keyword>
<comment type="caution">
    <text evidence="3">The sequence shown here is derived from an EMBL/GenBank/DDBJ whole genome shotgun (WGS) entry which is preliminary data.</text>
</comment>
<accession>A0ABT5FB97</accession>
<evidence type="ECO:0000313" key="3">
    <source>
        <dbReference type="EMBL" id="MDC2888833.1"/>
    </source>
</evidence>
<dbReference type="Gene3D" id="3.40.50.2000">
    <property type="entry name" value="Glycogen Phosphorylase B"/>
    <property type="match status" value="2"/>
</dbReference>
<reference evidence="3 4" key="1">
    <citation type="submission" date="2023-01" db="EMBL/GenBank/DDBJ databases">
        <title>Psychrosphaera sp. nov., isolated from marine algae.</title>
        <authorList>
            <person name="Bayburt H."/>
            <person name="Choi B.J."/>
            <person name="Kim J.M."/>
            <person name="Choi D.G."/>
            <person name="Jeon C.O."/>
        </authorList>
    </citation>
    <scope>NUCLEOTIDE SEQUENCE [LARGE SCALE GENOMIC DNA]</scope>
    <source>
        <strain evidence="3 4">G1-22</strain>
    </source>
</reference>
<evidence type="ECO:0000259" key="1">
    <source>
        <dbReference type="Pfam" id="PF00534"/>
    </source>
</evidence>
<dbReference type="EMBL" id="JAQOMS010000002">
    <property type="protein sequence ID" value="MDC2888833.1"/>
    <property type="molecule type" value="Genomic_DNA"/>
</dbReference>
<evidence type="ECO:0000259" key="2">
    <source>
        <dbReference type="Pfam" id="PF13439"/>
    </source>
</evidence>
<dbReference type="Pfam" id="PF13439">
    <property type="entry name" value="Glyco_transf_4"/>
    <property type="match status" value="1"/>
</dbReference>
<name>A0ABT5FB97_9GAMM</name>
<feature type="domain" description="Glycosyl transferase family 1" evidence="1">
    <location>
        <begin position="185"/>
        <end position="343"/>
    </location>
</feature>
<dbReference type="Pfam" id="PF00534">
    <property type="entry name" value="Glycos_transf_1"/>
    <property type="match status" value="1"/>
</dbReference>
<evidence type="ECO:0000313" key="4">
    <source>
        <dbReference type="Proteomes" id="UP001528411"/>
    </source>
</evidence>
<organism evidence="3 4">
    <name type="scientific">Psychrosphaera algicola</name>
    <dbReference type="NCBI Taxonomy" id="3023714"/>
    <lineage>
        <taxon>Bacteria</taxon>
        <taxon>Pseudomonadati</taxon>
        <taxon>Pseudomonadota</taxon>
        <taxon>Gammaproteobacteria</taxon>
        <taxon>Alteromonadales</taxon>
        <taxon>Pseudoalteromonadaceae</taxon>
        <taxon>Psychrosphaera</taxon>
    </lineage>
</organism>
<gene>
    <name evidence="3" type="ORF">PN838_08650</name>
</gene>
<dbReference type="CDD" id="cd03801">
    <property type="entry name" value="GT4_PimA-like"/>
    <property type="match status" value="1"/>
</dbReference>